<feature type="signal peptide" evidence="1">
    <location>
        <begin position="1"/>
        <end position="19"/>
    </location>
</feature>
<reference evidence="3" key="1">
    <citation type="submission" date="2025-08" db="UniProtKB">
        <authorList>
            <consortium name="RefSeq"/>
        </authorList>
    </citation>
    <scope>IDENTIFICATION</scope>
    <source>
        <strain evidence="3">USDA-PBARC FA_bdor</strain>
        <tissue evidence="3">Whole organism</tissue>
    </source>
</reference>
<evidence type="ECO:0000313" key="2">
    <source>
        <dbReference type="Proteomes" id="UP000694866"/>
    </source>
</evidence>
<dbReference type="GeneID" id="105274176"/>
<dbReference type="AlphaFoldDB" id="A0A9R1TTK6"/>
<keyword evidence="2" id="KW-1185">Reference proteome</keyword>
<dbReference type="RefSeq" id="XP_011315380.1">
    <property type="nucleotide sequence ID" value="XM_011317078.1"/>
</dbReference>
<feature type="chain" id="PRO_5040482040" evidence="1">
    <location>
        <begin position="20"/>
        <end position="223"/>
    </location>
</feature>
<dbReference type="Proteomes" id="UP000694866">
    <property type="component" value="Unplaced"/>
</dbReference>
<sequence length="223" mass="25939">MTSITLGFFLICVVCGITGQQIPVQTLHAVDNRIKAQYPSESRYPDQNTKRDFKREKLMKIRELETQRSRRQLEEKKRIHEVNRLKHQMSDSAQPAEARRHHSVYNPLTWTDIFVDVLIGHGRPGGFHRVHRRSKKKKMKKMPHNGNFQFHNQPHVSHFGNPGWYSVSHGVVISFEGNLHPYEIIKNFADMAPQPDLFSWFKPSQGFPPIQNKIAPGFHDSAR</sequence>
<gene>
    <name evidence="3" type="primary">LOC105274176</name>
</gene>
<proteinExistence type="predicted"/>
<dbReference type="OrthoDB" id="10517615at2759"/>
<organism evidence="2 3">
    <name type="scientific">Fopius arisanus</name>
    <dbReference type="NCBI Taxonomy" id="64838"/>
    <lineage>
        <taxon>Eukaryota</taxon>
        <taxon>Metazoa</taxon>
        <taxon>Ecdysozoa</taxon>
        <taxon>Arthropoda</taxon>
        <taxon>Hexapoda</taxon>
        <taxon>Insecta</taxon>
        <taxon>Pterygota</taxon>
        <taxon>Neoptera</taxon>
        <taxon>Endopterygota</taxon>
        <taxon>Hymenoptera</taxon>
        <taxon>Apocrita</taxon>
        <taxon>Ichneumonoidea</taxon>
        <taxon>Braconidae</taxon>
        <taxon>Opiinae</taxon>
        <taxon>Fopius</taxon>
    </lineage>
</organism>
<name>A0A9R1TTK6_9HYME</name>
<protein>
    <submittedName>
        <fullName evidence="3">Uncharacterized protein isoform X1</fullName>
    </submittedName>
</protein>
<evidence type="ECO:0000313" key="3">
    <source>
        <dbReference type="RefSeq" id="XP_011315380.1"/>
    </source>
</evidence>
<dbReference type="KEGG" id="fas:105274176"/>
<evidence type="ECO:0000256" key="1">
    <source>
        <dbReference type="SAM" id="SignalP"/>
    </source>
</evidence>
<keyword evidence="1" id="KW-0732">Signal</keyword>
<accession>A0A9R1TTK6</accession>